<keyword evidence="2" id="KW-1185">Reference proteome</keyword>
<accession>A0ACC2HYG9</accession>
<dbReference type="EMBL" id="JAPHNI010000825">
    <property type="protein sequence ID" value="KAJ8107979.1"/>
    <property type="molecule type" value="Genomic_DNA"/>
</dbReference>
<gene>
    <name evidence="1" type="ORF">OPT61_g8496</name>
</gene>
<evidence type="ECO:0000313" key="1">
    <source>
        <dbReference type="EMBL" id="KAJ8107979.1"/>
    </source>
</evidence>
<evidence type="ECO:0000313" key="2">
    <source>
        <dbReference type="Proteomes" id="UP001153331"/>
    </source>
</evidence>
<protein>
    <submittedName>
        <fullName evidence="1">Uncharacterized protein</fullName>
    </submittedName>
</protein>
<organism evidence="1 2">
    <name type="scientific">Boeremia exigua</name>
    <dbReference type="NCBI Taxonomy" id="749465"/>
    <lineage>
        <taxon>Eukaryota</taxon>
        <taxon>Fungi</taxon>
        <taxon>Dikarya</taxon>
        <taxon>Ascomycota</taxon>
        <taxon>Pezizomycotina</taxon>
        <taxon>Dothideomycetes</taxon>
        <taxon>Pleosporomycetidae</taxon>
        <taxon>Pleosporales</taxon>
        <taxon>Pleosporineae</taxon>
        <taxon>Didymellaceae</taxon>
        <taxon>Boeremia</taxon>
    </lineage>
</organism>
<sequence length="522" mass="58215">MSIVGLGGTGKTQVALQFAYEVKEAQLDWSIFWVAAVSMESFEQACAGIVQALRIPQRGEEEDDPKELVKHYLSSSQARRWLLVVDNADDPDILFGSEQSQGIVDYLPESEQAAVVYTTRTPEVAELTCGDVIELGAMSRQDATDFFTKSLVRRDLLRDDAATAKLLDELLDELTDLPLAIAQAAAYLNKNRMSISKYMQLLRSTEEDLVCVMSREFRDNTRYKGSANAVVTTWVVSFSQIRKHDAVAAKLLEFISCVEWKAIPQSLLPSAESEARVEEAIGTLCGYSFLARRDRDDTAGSDDNEEWFDVHRKLIVIATVLCLITQYWVSSPCWGRTRVIPTQNNPAATSPQRYRLKLATPGYSCAHTAGLPKWLRMSKRAGSTLAAVVQLGRSHMAGRSVRKPLVVGHFWSRHSYAPLGKDNVHTSQPIRKKIRAAAFDQHSPCEITSELCRLIIAHEAPWHHGASTLCISELDWVARDQNKVEICDYSIRSSRVSLGSDVVAHVVKQSGLQLIHCLHEAR</sequence>
<comment type="caution">
    <text evidence="1">The sequence shown here is derived from an EMBL/GenBank/DDBJ whole genome shotgun (WGS) entry which is preliminary data.</text>
</comment>
<reference evidence="1" key="1">
    <citation type="submission" date="2022-11" db="EMBL/GenBank/DDBJ databases">
        <title>Genome Sequence of Boeremia exigua.</title>
        <authorList>
            <person name="Buettner E."/>
        </authorList>
    </citation>
    <scope>NUCLEOTIDE SEQUENCE</scope>
    <source>
        <strain evidence="1">CU02</strain>
    </source>
</reference>
<proteinExistence type="predicted"/>
<dbReference type="Proteomes" id="UP001153331">
    <property type="component" value="Unassembled WGS sequence"/>
</dbReference>
<name>A0ACC2HYG9_9PLEO</name>